<gene>
    <name evidence="1" type="ORF">SAMN02983003_0673</name>
</gene>
<organism evidence="1 2">
    <name type="scientific">Devosia enhydra</name>
    <dbReference type="NCBI Taxonomy" id="665118"/>
    <lineage>
        <taxon>Bacteria</taxon>
        <taxon>Pseudomonadati</taxon>
        <taxon>Pseudomonadota</taxon>
        <taxon>Alphaproteobacteria</taxon>
        <taxon>Hyphomicrobiales</taxon>
        <taxon>Devosiaceae</taxon>
        <taxon>Devosia</taxon>
    </lineage>
</organism>
<dbReference type="AlphaFoldDB" id="A0A1K2HTU8"/>
<sequence>MLRQAAKRTRTKRAPPIEPALGWTYLSREALSRAKAQMDEESMGVRDEIGFLTIHQRYADRFFPGTSVLHTRARYAIFVPWLFEDLAGMVGPAAQRALRERERLLAGRLSDAGEAQVIGGRVFPKPSSQPPSTVYWNALAAWAILRPRPDGRTISRGQAHGLLKTVGSPIDDDGQPLLSFEPPFVRLPDRPSNWQSGDITLRLKKAEAGFLRERLAQLRGNGGRELSLLARLVRTEAAAPAEMWANETYAIAGADQGPLVRAQQAASLAGIGRAIYDALLERIVEIDDKRDISTRHREHLGVILAEQGPIAAGLDIAALEADIGSLPAKLLAVVTATRDWIAAGSGNPVALSDVYTAAEARKGPRARLAPTPNGRARRLEWSSDEHGLAGPLHYRWQQVSTLLDDLADPE</sequence>
<proteinExistence type="predicted"/>
<dbReference type="STRING" id="665118.SAMN02983003_0673"/>
<dbReference type="Proteomes" id="UP000183447">
    <property type="component" value="Unassembled WGS sequence"/>
</dbReference>
<dbReference type="EMBL" id="FPKU01000001">
    <property type="protein sequence ID" value="SFZ81757.1"/>
    <property type="molecule type" value="Genomic_DNA"/>
</dbReference>
<dbReference type="RefSeq" id="WP_072338997.1">
    <property type="nucleotide sequence ID" value="NZ_FPKU01000001.1"/>
</dbReference>
<accession>A0A1K2HTU8</accession>
<keyword evidence="2" id="KW-1185">Reference proteome</keyword>
<reference evidence="1 2" key="1">
    <citation type="submission" date="2016-11" db="EMBL/GenBank/DDBJ databases">
        <authorList>
            <person name="Jaros S."/>
            <person name="Januszkiewicz K."/>
            <person name="Wedrychowicz H."/>
        </authorList>
    </citation>
    <scope>NUCLEOTIDE SEQUENCE [LARGE SCALE GENOMIC DNA]</scope>
    <source>
        <strain evidence="1 2">ATCC 23634</strain>
    </source>
</reference>
<dbReference type="InterPro" id="IPR045941">
    <property type="entry name" value="DUF6361"/>
</dbReference>
<evidence type="ECO:0000313" key="2">
    <source>
        <dbReference type="Proteomes" id="UP000183447"/>
    </source>
</evidence>
<dbReference type="Pfam" id="PF19888">
    <property type="entry name" value="DUF6361"/>
    <property type="match status" value="1"/>
</dbReference>
<evidence type="ECO:0000313" key="1">
    <source>
        <dbReference type="EMBL" id="SFZ81757.1"/>
    </source>
</evidence>
<dbReference type="OrthoDB" id="1825624at2"/>
<protein>
    <submittedName>
        <fullName evidence="1">Uncharacterized protein</fullName>
    </submittedName>
</protein>
<name>A0A1K2HTU8_9HYPH</name>